<protein>
    <submittedName>
        <fullName evidence="1">Uncharacterized protein</fullName>
    </submittedName>
</protein>
<gene>
    <name evidence="1" type="ORF">COCMIDRAFT_38177</name>
</gene>
<evidence type="ECO:0000313" key="1">
    <source>
        <dbReference type="EMBL" id="EUC43908.1"/>
    </source>
</evidence>
<organism evidence="1 2">
    <name type="scientific">Bipolaris oryzae ATCC 44560</name>
    <dbReference type="NCBI Taxonomy" id="930090"/>
    <lineage>
        <taxon>Eukaryota</taxon>
        <taxon>Fungi</taxon>
        <taxon>Dikarya</taxon>
        <taxon>Ascomycota</taxon>
        <taxon>Pezizomycotina</taxon>
        <taxon>Dothideomycetes</taxon>
        <taxon>Pleosporomycetidae</taxon>
        <taxon>Pleosporales</taxon>
        <taxon>Pleosporineae</taxon>
        <taxon>Pleosporaceae</taxon>
        <taxon>Bipolaris</taxon>
    </lineage>
</organism>
<dbReference type="EMBL" id="KI964016">
    <property type="protein sequence ID" value="EUC43908.1"/>
    <property type="molecule type" value="Genomic_DNA"/>
</dbReference>
<dbReference type="KEGG" id="bor:COCMIDRAFT_38177"/>
<dbReference type="GeneID" id="19123419"/>
<sequence>MGVGSQPASLLLAAACADQGTPGSQQPIGCSRWQRLAPCCLIAMSSSSSALGPVGHEGHATDAAGCAPAMAFGHCRRLATNCVPEKNKTPKAFHRAIRAGCILPCRVVLARHGVIAAARQD</sequence>
<proteinExistence type="predicted"/>
<reference evidence="1 2" key="1">
    <citation type="journal article" date="2013" name="PLoS Genet.">
        <title>Comparative genome structure, secondary metabolite, and effector coding capacity across Cochliobolus pathogens.</title>
        <authorList>
            <person name="Condon B.J."/>
            <person name="Leng Y."/>
            <person name="Wu D."/>
            <person name="Bushley K.E."/>
            <person name="Ohm R.A."/>
            <person name="Otillar R."/>
            <person name="Martin J."/>
            <person name="Schackwitz W."/>
            <person name="Grimwood J."/>
            <person name="MohdZainudin N."/>
            <person name="Xue C."/>
            <person name="Wang R."/>
            <person name="Manning V.A."/>
            <person name="Dhillon B."/>
            <person name="Tu Z.J."/>
            <person name="Steffenson B.J."/>
            <person name="Salamov A."/>
            <person name="Sun H."/>
            <person name="Lowry S."/>
            <person name="LaButti K."/>
            <person name="Han J."/>
            <person name="Copeland A."/>
            <person name="Lindquist E."/>
            <person name="Barry K."/>
            <person name="Schmutz J."/>
            <person name="Baker S.E."/>
            <person name="Ciuffetti L.M."/>
            <person name="Grigoriev I.V."/>
            <person name="Zhong S."/>
            <person name="Turgeon B.G."/>
        </authorList>
    </citation>
    <scope>NUCLEOTIDE SEQUENCE [LARGE SCALE GENOMIC DNA]</scope>
    <source>
        <strain evidence="1 2">ATCC 44560</strain>
    </source>
</reference>
<keyword evidence="2" id="KW-1185">Reference proteome</keyword>
<dbReference type="Proteomes" id="UP000054032">
    <property type="component" value="Unassembled WGS sequence"/>
</dbReference>
<dbReference type="HOGENOM" id="CLU_2037624_0_0_1"/>
<dbReference type="RefSeq" id="XP_007689562.1">
    <property type="nucleotide sequence ID" value="XM_007691372.1"/>
</dbReference>
<evidence type="ECO:0000313" key="2">
    <source>
        <dbReference type="Proteomes" id="UP000054032"/>
    </source>
</evidence>
<accession>W6Z2G8</accession>
<name>W6Z2G8_COCMI</name>
<dbReference type="AlphaFoldDB" id="W6Z2G8"/>
<dbReference type="OrthoDB" id="10548458at2759"/>